<accession>A0A6C0KV01</accession>
<evidence type="ECO:0008006" key="2">
    <source>
        <dbReference type="Google" id="ProtNLM"/>
    </source>
</evidence>
<name>A0A6C0KV01_9ZZZZ</name>
<evidence type="ECO:0000313" key="1">
    <source>
        <dbReference type="EMBL" id="QHU20168.1"/>
    </source>
</evidence>
<reference evidence="1" key="1">
    <citation type="journal article" date="2020" name="Nature">
        <title>Giant virus diversity and host interactions through global metagenomics.</title>
        <authorList>
            <person name="Schulz F."/>
            <person name="Roux S."/>
            <person name="Paez-Espino D."/>
            <person name="Jungbluth S."/>
            <person name="Walsh D.A."/>
            <person name="Denef V.J."/>
            <person name="McMahon K.D."/>
            <person name="Konstantinidis K.T."/>
            <person name="Eloe-Fadrosh E.A."/>
            <person name="Kyrpides N.C."/>
            <person name="Woyke T."/>
        </authorList>
    </citation>
    <scope>NUCLEOTIDE SEQUENCE</scope>
    <source>
        <strain evidence="1">GVMAG-S-3300013014-136</strain>
    </source>
</reference>
<dbReference type="EMBL" id="MN740963">
    <property type="protein sequence ID" value="QHU20168.1"/>
    <property type="molecule type" value="Genomic_DNA"/>
</dbReference>
<organism evidence="1">
    <name type="scientific">viral metagenome</name>
    <dbReference type="NCBI Taxonomy" id="1070528"/>
    <lineage>
        <taxon>unclassified sequences</taxon>
        <taxon>metagenomes</taxon>
        <taxon>organismal metagenomes</taxon>
    </lineage>
</organism>
<dbReference type="AlphaFoldDB" id="A0A6C0KV01"/>
<proteinExistence type="predicted"/>
<protein>
    <recommendedName>
        <fullName evidence="2">Ankyrin repeat protein</fullName>
    </recommendedName>
</protein>
<sequence>MEAVEFMVELLNDDPGKTKILTTALYILVVSGADDSVPFINFLISRGANPKDISIVDRSITCGSFKIFRTLESHGAVFVDRHMDIALRFGHFEAAYWMHQKGLRGVEEVPYEFLQYKATRDAERDAAARKIYFWILPKLYRNTDFVMRQAGKSYDNLFNTVDCLT</sequence>